<evidence type="ECO:0008006" key="3">
    <source>
        <dbReference type="Google" id="ProtNLM"/>
    </source>
</evidence>
<evidence type="ECO:0000313" key="1">
    <source>
        <dbReference type="EMBL" id="EJL73700.1"/>
    </source>
</evidence>
<sequence>MKKIFSVITISVFTLSYSQTYVKVTSDKNQLETVYAGGQQKFNTDLSDNLQYTGNAFQVNGDFKLNFNIDEDGKISEVKLLPELFDKSFEREVKRDLGRIKKHFVSNQKQNVSVSLSFSRDIPDHDGRAFLTCSKPYANIR</sequence>
<dbReference type="PATRIC" id="fig|1144316.3.peg.1465"/>
<dbReference type="SUPFAM" id="SSF74653">
    <property type="entry name" value="TolA/TonB C-terminal domain"/>
    <property type="match status" value="1"/>
</dbReference>
<keyword evidence="2" id="KW-1185">Reference proteome</keyword>
<dbReference type="Proteomes" id="UP000007509">
    <property type="component" value="Unassembled WGS sequence"/>
</dbReference>
<protein>
    <recommendedName>
        <fullName evidence="3">TonB C-terminal domain-containing protein</fullName>
    </recommendedName>
</protein>
<dbReference type="RefSeq" id="WP_007842188.1">
    <property type="nucleotide sequence ID" value="NZ_AKJY01000021.1"/>
</dbReference>
<reference evidence="1 2" key="1">
    <citation type="journal article" date="2012" name="J. Bacteriol.">
        <title>Twenty-one genome sequences from Pseudomonas species and 19 genome sequences from diverse bacteria isolated from the rhizosphere and endosphere of Populus deltoides.</title>
        <authorList>
            <person name="Brown S.D."/>
            <person name="Utturkar S.M."/>
            <person name="Klingeman D.M."/>
            <person name="Johnson C.M."/>
            <person name="Martin S.L."/>
            <person name="Land M.L."/>
            <person name="Lu T.Y."/>
            <person name="Schadt C.W."/>
            <person name="Doktycz M.J."/>
            <person name="Pelletier D.A."/>
        </authorList>
    </citation>
    <scope>NUCLEOTIDE SEQUENCE [LARGE SCALE GENOMIC DNA]</scope>
    <source>
        <strain evidence="1 2">CF314</strain>
    </source>
</reference>
<proteinExistence type="predicted"/>
<name>J2K0N2_9FLAO</name>
<organism evidence="1 2">
    <name type="scientific">Chryseobacterium populi</name>
    <dbReference type="NCBI Taxonomy" id="1144316"/>
    <lineage>
        <taxon>Bacteria</taxon>
        <taxon>Pseudomonadati</taxon>
        <taxon>Bacteroidota</taxon>
        <taxon>Flavobacteriia</taxon>
        <taxon>Flavobacteriales</taxon>
        <taxon>Weeksellaceae</taxon>
        <taxon>Chryseobacterium group</taxon>
        <taxon>Chryseobacterium</taxon>
    </lineage>
</organism>
<accession>J2K0N2</accession>
<evidence type="ECO:0000313" key="2">
    <source>
        <dbReference type="Proteomes" id="UP000007509"/>
    </source>
</evidence>
<dbReference type="EMBL" id="AKJY01000021">
    <property type="protein sequence ID" value="EJL73700.1"/>
    <property type="molecule type" value="Genomic_DNA"/>
</dbReference>
<dbReference type="AlphaFoldDB" id="J2K0N2"/>
<comment type="caution">
    <text evidence="1">The sequence shown here is derived from an EMBL/GenBank/DDBJ whole genome shotgun (WGS) entry which is preliminary data.</text>
</comment>
<dbReference type="OrthoDB" id="1259631at2"/>
<gene>
    <name evidence="1" type="ORF">PMI13_01462</name>
</gene>